<organism evidence="1 2">
    <name type="scientific">Planktothrix rubescens CCAP 1459/22</name>
    <dbReference type="NCBI Taxonomy" id="329571"/>
    <lineage>
        <taxon>Bacteria</taxon>
        <taxon>Bacillati</taxon>
        <taxon>Cyanobacteriota</taxon>
        <taxon>Cyanophyceae</taxon>
        <taxon>Oscillatoriophycideae</taxon>
        <taxon>Oscillatoriales</taxon>
        <taxon>Microcoleaceae</taxon>
        <taxon>Planktothrix</taxon>
    </lineage>
</organism>
<name>A0A6J7ZHZ2_PLARU</name>
<reference evidence="1" key="1">
    <citation type="submission" date="2020-05" db="EMBL/GenBank/DDBJ databases">
        <authorList>
            <consortium name="Genoscope - CEA"/>
            <person name="William W."/>
        </authorList>
    </citation>
    <scope>NUCLEOTIDE SEQUENCE [LARGE SCALE GENOMIC DNA]</scope>
    <source>
        <strain evidence="1">PCC 7821</strain>
    </source>
</reference>
<sequence>MRNKDKGISNAPLFDLSLTAFAEISYKM</sequence>
<proteinExistence type="predicted"/>
<comment type="caution">
    <text evidence="1">The sequence shown here is derived from an EMBL/GenBank/DDBJ whole genome shotgun (WGS) entry which is preliminary data.</text>
</comment>
<evidence type="ECO:0000313" key="2">
    <source>
        <dbReference type="Proteomes" id="UP000196521"/>
    </source>
</evidence>
<keyword evidence="2" id="KW-1185">Reference proteome</keyword>
<gene>
    <name evidence="1" type="ORF">PLAN_40010</name>
</gene>
<dbReference type="AlphaFoldDB" id="A0A6J7ZHZ2"/>
<dbReference type="EMBL" id="LR812490">
    <property type="protein sequence ID" value="CAC5343595.1"/>
    <property type="molecule type" value="Genomic_DNA"/>
</dbReference>
<evidence type="ECO:0000313" key="1">
    <source>
        <dbReference type="EMBL" id="CAC5343595.1"/>
    </source>
</evidence>
<dbReference type="EMBL" id="CZCZ02000014">
    <property type="protein sequence ID" value="CAC5343595.1"/>
    <property type="molecule type" value="Genomic_DNA"/>
</dbReference>
<protein>
    <submittedName>
        <fullName evidence="1">Uncharacterized protein</fullName>
    </submittedName>
</protein>
<accession>A0A6J7ZHZ2</accession>
<dbReference type="Proteomes" id="UP000196521">
    <property type="component" value="Chromosome"/>
</dbReference>